<keyword evidence="4" id="KW-0804">Transcription</keyword>
<accession>A0A8J3Q356</accession>
<dbReference type="InterPro" id="IPR005158">
    <property type="entry name" value="BTAD"/>
</dbReference>
<dbReference type="GO" id="GO:0003677">
    <property type="term" value="F:DNA binding"/>
    <property type="evidence" value="ECO:0007669"/>
    <property type="project" value="UniProtKB-UniRule"/>
</dbReference>
<dbReference type="GO" id="GO:0000160">
    <property type="term" value="P:phosphorelay signal transduction system"/>
    <property type="evidence" value="ECO:0007669"/>
    <property type="project" value="InterPro"/>
</dbReference>
<comment type="similarity">
    <text evidence="1">Belongs to the AfsR/DnrI/RedD regulatory family.</text>
</comment>
<sequence>MGEFEYRVLGPVEVLGRRGKVSIKASRQRAVLASLLLEANRVVSIDRLIRQLWGDAPPARARNTVQSLVLRLRKAFAAAHPCQPNDVLVTKQPGYLLQVGAGQLDLASFDQLAAEGRAALLDGKPERAADSLGRALALWRGDPLSDAAGVGLQEVDVPRLRERRLQAIEDRIEVDLMMERYPEVIIEVPALIAEHPLRERLYGQLMLALYRANRQAEALEVFQTLRRQLIDELAVEPTSAVQRLHLQMLSHDPSLEVVSR</sequence>
<dbReference type="Gene3D" id="1.25.40.10">
    <property type="entry name" value="Tetratricopeptide repeat domain"/>
    <property type="match status" value="1"/>
</dbReference>
<dbReference type="InterPro" id="IPR036388">
    <property type="entry name" value="WH-like_DNA-bd_sf"/>
</dbReference>
<feature type="DNA-binding region" description="OmpR/PhoB-type" evidence="5">
    <location>
        <begin position="1"/>
        <end position="99"/>
    </location>
</feature>
<dbReference type="SMART" id="SM01043">
    <property type="entry name" value="BTAD"/>
    <property type="match status" value="1"/>
</dbReference>
<name>A0A8J3Q356_9ACTN</name>
<dbReference type="InterPro" id="IPR016032">
    <property type="entry name" value="Sig_transdc_resp-reg_C-effctor"/>
</dbReference>
<dbReference type="CDD" id="cd15831">
    <property type="entry name" value="BTAD"/>
    <property type="match status" value="1"/>
</dbReference>
<evidence type="ECO:0000256" key="2">
    <source>
        <dbReference type="ARBA" id="ARBA00023015"/>
    </source>
</evidence>
<evidence type="ECO:0000256" key="5">
    <source>
        <dbReference type="PROSITE-ProRule" id="PRU01091"/>
    </source>
</evidence>
<comment type="caution">
    <text evidence="7">The sequence shown here is derived from an EMBL/GenBank/DDBJ whole genome shotgun (WGS) entry which is preliminary data.</text>
</comment>
<dbReference type="PANTHER" id="PTHR35807:SF1">
    <property type="entry name" value="TRANSCRIPTIONAL REGULATOR REDD"/>
    <property type="match status" value="1"/>
</dbReference>
<keyword evidence="3 5" id="KW-0238">DNA-binding</keyword>
<evidence type="ECO:0000313" key="7">
    <source>
        <dbReference type="EMBL" id="GIH02985.1"/>
    </source>
</evidence>
<dbReference type="SUPFAM" id="SSF46894">
    <property type="entry name" value="C-terminal effector domain of the bipartite response regulators"/>
    <property type="match status" value="1"/>
</dbReference>
<dbReference type="InterPro" id="IPR001867">
    <property type="entry name" value="OmpR/PhoB-type_DNA-bd"/>
</dbReference>
<proteinExistence type="inferred from homology"/>
<keyword evidence="8" id="KW-1185">Reference proteome</keyword>
<reference evidence="7" key="1">
    <citation type="submission" date="2021-01" db="EMBL/GenBank/DDBJ databases">
        <title>Whole genome shotgun sequence of Rhizocola hellebori NBRC 109834.</title>
        <authorList>
            <person name="Komaki H."/>
            <person name="Tamura T."/>
        </authorList>
    </citation>
    <scope>NUCLEOTIDE SEQUENCE</scope>
    <source>
        <strain evidence="7">NBRC 109834</strain>
    </source>
</reference>
<protein>
    <recommendedName>
        <fullName evidence="6">OmpR/PhoB-type domain-containing protein</fullName>
    </recommendedName>
</protein>
<dbReference type="AlphaFoldDB" id="A0A8J3Q356"/>
<feature type="domain" description="OmpR/PhoB-type" evidence="6">
    <location>
        <begin position="1"/>
        <end position="99"/>
    </location>
</feature>
<dbReference type="EMBL" id="BONY01000005">
    <property type="protein sequence ID" value="GIH02985.1"/>
    <property type="molecule type" value="Genomic_DNA"/>
</dbReference>
<evidence type="ECO:0000256" key="1">
    <source>
        <dbReference type="ARBA" id="ARBA00005820"/>
    </source>
</evidence>
<dbReference type="SUPFAM" id="SSF48452">
    <property type="entry name" value="TPR-like"/>
    <property type="match status" value="1"/>
</dbReference>
<dbReference type="SMART" id="SM00862">
    <property type="entry name" value="Trans_reg_C"/>
    <property type="match status" value="1"/>
</dbReference>
<dbReference type="Pfam" id="PF00486">
    <property type="entry name" value="Trans_reg_C"/>
    <property type="match status" value="1"/>
</dbReference>
<evidence type="ECO:0000256" key="4">
    <source>
        <dbReference type="ARBA" id="ARBA00023163"/>
    </source>
</evidence>
<evidence type="ECO:0000313" key="8">
    <source>
        <dbReference type="Proteomes" id="UP000612899"/>
    </source>
</evidence>
<evidence type="ECO:0000256" key="3">
    <source>
        <dbReference type="ARBA" id="ARBA00023125"/>
    </source>
</evidence>
<dbReference type="RefSeq" id="WP_203906917.1">
    <property type="nucleotide sequence ID" value="NZ_BONY01000005.1"/>
</dbReference>
<dbReference type="InterPro" id="IPR051677">
    <property type="entry name" value="AfsR-DnrI-RedD_regulator"/>
</dbReference>
<dbReference type="InterPro" id="IPR011990">
    <property type="entry name" value="TPR-like_helical_dom_sf"/>
</dbReference>
<organism evidence="7 8">
    <name type="scientific">Rhizocola hellebori</name>
    <dbReference type="NCBI Taxonomy" id="1392758"/>
    <lineage>
        <taxon>Bacteria</taxon>
        <taxon>Bacillati</taxon>
        <taxon>Actinomycetota</taxon>
        <taxon>Actinomycetes</taxon>
        <taxon>Micromonosporales</taxon>
        <taxon>Micromonosporaceae</taxon>
        <taxon>Rhizocola</taxon>
    </lineage>
</organism>
<dbReference type="GO" id="GO:0006355">
    <property type="term" value="P:regulation of DNA-templated transcription"/>
    <property type="evidence" value="ECO:0007669"/>
    <property type="project" value="InterPro"/>
</dbReference>
<dbReference type="Gene3D" id="1.10.10.10">
    <property type="entry name" value="Winged helix-like DNA-binding domain superfamily/Winged helix DNA-binding domain"/>
    <property type="match status" value="1"/>
</dbReference>
<dbReference type="PROSITE" id="PS51755">
    <property type="entry name" value="OMPR_PHOB"/>
    <property type="match status" value="1"/>
</dbReference>
<dbReference type="Pfam" id="PF03704">
    <property type="entry name" value="BTAD"/>
    <property type="match status" value="1"/>
</dbReference>
<evidence type="ECO:0000259" key="6">
    <source>
        <dbReference type="PROSITE" id="PS51755"/>
    </source>
</evidence>
<keyword evidence="2" id="KW-0805">Transcription regulation</keyword>
<gene>
    <name evidence="7" type="ORF">Rhe02_10520</name>
</gene>
<dbReference type="PANTHER" id="PTHR35807">
    <property type="entry name" value="TRANSCRIPTIONAL REGULATOR REDD-RELATED"/>
    <property type="match status" value="1"/>
</dbReference>
<dbReference type="Proteomes" id="UP000612899">
    <property type="component" value="Unassembled WGS sequence"/>
</dbReference>